<protein>
    <submittedName>
        <fullName evidence="1">Uncharacterized protein</fullName>
    </submittedName>
</protein>
<dbReference type="Proteomes" id="UP000214646">
    <property type="component" value="Unassembled WGS sequence"/>
</dbReference>
<evidence type="ECO:0000313" key="1">
    <source>
        <dbReference type="EMBL" id="OWK36368.1"/>
    </source>
</evidence>
<name>A0A225DCV4_9BACT</name>
<reference evidence="2" key="1">
    <citation type="submission" date="2017-06" db="EMBL/GenBank/DDBJ databases">
        <title>Genome analysis of Fimbriiglobus ruber SP5, the first member of the order Planctomycetales with confirmed chitinolytic capability.</title>
        <authorList>
            <person name="Ravin N.V."/>
            <person name="Rakitin A.L."/>
            <person name="Ivanova A.A."/>
            <person name="Beletsky A.V."/>
            <person name="Kulichevskaya I.S."/>
            <person name="Mardanov A.V."/>
            <person name="Dedysh S.N."/>
        </authorList>
    </citation>
    <scope>NUCLEOTIDE SEQUENCE [LARGE SCALE GENOMIC DNA]</scope>
    <source>
        <strain evidence="2">SP5</strain>
    </source>
</reference>
<accession>A0A225DCV4</accession>
<sequence length="45" mass="5098">MLGRFVRSLNLGQIIENTDRIEDAVMLGAKHQCAGHWLLSEFNRG</sequence>
<dbReference type="AlphaFoldDB" id="A0A225DCV4"/>
<proteinExistence type="predicted"/>
<keyword evidence="2" id="KW-1185">Reference proteome</keyword>
<gene>
    <name evidence="1" type="ORF">FRUB_08931</name>
</gene>
<dbReference type="EMBL" id="NIDE01000017">
    <property type="protein sequence ID" value="OWK36368.1"/>
    <property type="molecule type" value="Genomic_DNA"/>
</dbReference>
<comment type="caution">
    <text evidence="1">The sequence shown here is derived from an EMBL/GenBank/DDBJ whole genome shotgun (WGS) entry which is preliminary data.</text>
</comment>
<evidence type="ECO:0000313" key="2">
    <source>
        <dbReference type="Proteomes" id="UP000214646"/>
    </source>
</evidence>
<organism evidence="1 2">
    <name type="scientific">Fimbriiglobus ruber</name>
    <dbReference type="NCBI Taxonomy" id="1908690"/>
    <lineage>
        <taxon>Bacteria</taxon>
        <taxon>Pseudomonadati</taxon>
        <taxon>Planctomycetota</taxon>
        <taxon>Planctomycetia</taxon>
        <taxon>Gemmatales</taxon>
        <taxon>Gemmataceae</taxon>
        <taxon>Fimbriiglobus</taxon>
    </lineage>
</organism>